<dbReference type="Pfam" id="PF02263">
    <property type="entry name" value="GBP"/>
    <property type="match status" value="1"/>
</dbReference>
<keyword evidence="2" id="KW-0342">GTP-binding</keyword>
<dbReference type="GO" id="GO:0005525">
    <property type="term" value="F:GTP binding"/>
    <property type="evidence" value="ECO:0007669"/>
    <property type="project" value="UniProtKB-KW"/>
</dbReference>
<protein>
    <recommendedName>
        <fullName evidence="4">GB1/RHD3-type G domain-containing protein</fullName>
    </recommendedName>
</protein>
<reference evidence="5" key="1">
    <citation type="submission" date="2025-08" db="UniProtKB">
        <authorList>
            <consortium name="Ensembl"/>
        </authorList>
    </citation>
    <scope>IDENTIFICATION</scope>
</reference>
<keyword evidence="6" id="KW-1185">Reference proteome</keyword>
<name>A0A3Q2XGT6_HAPBU</name>
<dbReference type="GeneTree" id="ENSGT00940000155710"/>
<keyword evidence="1" id="KW-0547">Nucleotide-binding</keyword>
<dbReference type="InterPro" id="IPR015894">
    <property type="entry name" value="Guanylate-bd_N"/>
</dbReference>
<comment type="similarity">
    <text evidence="3">Belongs to the TRAFAC class dynamin-like GTPase superfamily. GB1/RHD3 GTPase family.</text>
</comment>
<dbReference type="STRING" id="8153.ENSHBUP00000034680"/>
<proteinExistence type="inferred from homology"/>
<evidence type="ECO:0000256" key="3">
    <source>
        <dbReference type="PROSITE-ProRule" id="PRU01052"/>
    </source>
</evidence>
<dbReference type="Gene3D" id="3.40.50.300">
    <property type="entry name" value="P-loop containing nucleotide triphosphate hydrolases"/>
    <property type="match status" value="1"/>
</dbReference>
<dbReference type="PANTHER" id="PTHR10751">
    <property type="entry name" value="GUANYLATE BINDING PROTEIN"/>
    <property type="match status" value="1"/>
</dbReference>
<feature type="domain" description="GB1/RHD3-type G" evidence="4">
    <location>
        <begin position="88"/>
        <end position="124"/>
    </location>
</feature>
<dbReference type="InterPro" id="IPR027417">
    <property type="entry name" value="P-loop_NTPase"/>
</dbReference>
<dbReference type="AlphaFoldDB" id="A0A3Q2XGT6"/>
<accession>A0A3Q2XGT6</accession>
<dbReference type="Proteomes" id="UP000264840">
    <property type="component" value="Unplaced"/>
</dbReference>
<evidence type="ECO:0000313" key="5">
    <source>
        <dbReference type="Ensembl" id="ENSHBUP00000034680.1"/>
    </source>
</evidence>
<evidence type="ECO:0000256" key="2">
    <source>
        <dbReference type="ARBA" id="ARBA00023134"/>
    </source>
</evidence>
<sequence>PQELAAKQNVQLFYQLYPYRYSSRSSWIRVTKVSASSEEDYDLLEEEEEEKVGRPQPVQIVVANEEEHSFFLQEQVLEQLLLQKKVQDLHVVVVSVAGAFRKGKSFLLDFMLRYMYKQVTCQVL</sequence>
<reference evidence="5" key="2">
    <citation type="submission" date="2025-09" db="UniProtKB">
        <authorList>
            <consortium name="Ensembl"/>
        </authorList>
    </citation>
    <scope>IDENTIFICATION</scope>
</reference>
<dbReference type="GO" id="GO:0003924">
    <property type="term" value="F:GTPase activity"/>
    <property type="evidence" value="ECO:0007669"/>
    <property type="project" value="InterPro"/>
</dbReference>
<dbReference type="PROSITE" id="PS51715">
    <property type="entry name" value="G_GB1_RHD3"/>
    <property type="match status" value="1"/>
</dbReference>
<dbReference type="InterPro" id="IPR030386">
    <property type="entry name" value="G_GB1_RHD3_dom"/>
</dbReference>
<evidence type="ECO:0000256" key="1">
    <source>
        <dbReference type="ARBA" id="ARBA00022741"/>
    </source>
</evidence>
<organism evidence="5 6">
    <name type="scientific">Haplochromis burtoni</name>
    <name type="common">Burton's mouthbrooder</name>
    <name type="synonym">Chromis burtoni</name>
    <dbReference type="NCBI Taxonomy" id="8153"/>
    <lineage>
        <taxon>Eukaryota</taxon>
        <taxon>Metazoa</taxon>
        <taxon>Chordata</taxon>
        <taxon>Craniata</taxon>
        <taxon>Vertebrata</taxon>
        <taxon>Euteleostomi</taxon>
        <taxon>Actinopterygii</taxon>
        <taxon>Neopterygii</taxon>
        <taxon>Teleostei</taxon>
        <taxon>Neoteleostei</taxon>
        <taxon>Acanthomorphata</taxon>
        <taxon>Ovalentaria</taxon>
        <taxon>Cichlomorphae</taxon>
        <taxon>Cichliformes</taxon>
        <taxon>Cichlidae</taxon>
        <taxon>African cichlids</taxon>
        <taxon>Pseudocrenilabrinae</taxon>
        <taxon>Haplochromini</taxon>
        <taxon>Haplochromis</taxon>
    </lineage>
</organism>
<evidence type="ECO:0000313" key="6">
    <source>
        <dbReference type="Proteomes" id="UP000264840"/>
    </source>
</evidence>
<dbReference type="OMA" id="WIRVTKV"/>
<evidence type="ECO:0000259" key="4">
    <source>
        <dbReference type="PROSITE" id="PS51715"/>
    </source>
</evidence>
<dbReference type="Ensembl" id="ENSHBUT00000029683.1">
    <property type="protein sequence ID" value="ENSHBUP00000034680.1"/>
    <property type="gene ID" value="ENSHBUG00000022410.1"/>
</dbReference>